<dbReference type="InterPro" id="IPR051016">
    <property type="entry name" value="Diverse_Substrate_AcTransf"/>
</dbReference>
<evidence type="ECO:0000256" key="2">
    <source>
        <dbReference type="ARBA" id="ARBA00023315"/>
    </source>
</evidence>
<protein>
    <submittedName>
        <fullName evidence="4">Acetyltransferase</fullName>
    </submittedName>
</protein>
<dbReference type="GO" id="GO:0008080">
    <property type="term" value="F:N-acetyltransferase activity"/>
    <property type="evidence" value="ECO:0007669"/>
    <property type="project" value="TreeGrafter"/>
</dbReference>
<dbReference type="EMBL" id="JXJU01000007">
    <property type="protein sequence ID" value="PCR99640.1"/>
    <property type="molecule type" value="Genomic_DNA"/>
</dbReference>
<dbReference type="Proteomes" id="UP000218181">
    <property type="component" value="Unassembled WGS sequence"/>
</dbReference>
<gene>
    <name evidence="4" type="ORF">RT41_GL001753</name>
</gene>
<dbReference type="PROSITE" id="PS51186">
    <property type="entry name" value="GNAT"/>
    <property type="match status" value="1"/>
</dbReference>
<dbReference type="Gene3D" id="3.40.630.30">
    <property type="match status" value="1"/>
</dbReference>
<dbReference type="SUPFAM" id="SSF55729">
    <property type="entry name" value="Acyl-CoA N-acyltransferases (Nat)"/>
    <property type="match status" value="1"/>
</dbReference>
<dbReference type="AlphaFoldDB" id="A0A2A5RKG3"/>
<keyword evidence="1 4" id="KW-0808">Transferase</keyword>
<proteinExistence type="predicted"/>
<keyword evidence="2" id="KW-0012">Acyltransferase</keyword>
<dbReference type="Pfam" id="PF00583">
    <property type="entry name" value="Acetyltransf_1"/>
    <property type="match status" value="1"/>
</dbReference>
<dbReference type="InterPro" id="IPR016181">
    <property type="entry name" value="Acyl_CoA_acyltransferase"/>
</dbReference>
<comment type="caution">
    <text evidence="4">The sequence shown here is derived from an EMBL/GenBank/DDBJ whole genome shotgun (WGS) entry which is preliminary data.</text>
</comment>
<accession>A0A2A5RKG3</accession>
<dbReference type="STRING" id="1291764.GCA_001311235_02234"/>
<evidence type="ECO:0000313" key="4">
    <source>
        <dbReference type="EMBL" id="PCR99640.1"/>
    </source>
</evidence>
<keyword evidence="5" id="KW-1185">Reference proteome</keyword>
<organism evidence="4 5">
    <name type="scientific">Lactococcus fujiensis JCM 16395</name>
    <dbReference type="NCBI Taxonomy" id="1291764"/>
    <lineage>
        <taxon>Bacteria</taxon>
        <taxon>Bacillati</taxon>
        <taxon>Bacillota</taxon>
        <taxon>Bacilli</taxon>
        <taxon>Lactobacillales</taxon>
        <taxon>Streptococcaceae</taxon>
        <taxon>Lactococcus</taxon>
    </lineage>
</organism>
<dbReference type="OrthoDB" id="9805924at2"/>
<dbReference type="PANTHER" id="PTHR10545">
    <property type="entry name" value="DIAMINE N-ACETYLTRANSFERASE"/>
    <property type="match status" value="1"/>
</dbReference>
<reference evidence="4 5" key="1">
    <citation type="submission" date="2014-12" db="EMBL/GenBank/DDBJ databases">
        <title>Draft genome sequences of 10 type strains of Lactococcus.</title>
        <authorList>
            <person name="Sun Z."/>
            <person name="Zhong Z."/>
            <person name="Liu W."/>
            <person name="Zhang W."/>
            <person name="Zhang H."/>
        </authorList>
    </citation>
    <scope>NUCLEOTIDE SEQUENCE [LARGE SCALE GENOMIC DNA]</scope>
    <source>
        <strain evidence="4 5">JCM 16395</strain>
    </source>
</reference>
<dbReference type="PANTHER" id="PTHR10545:SF29">
    <property type="entry name" value="GH14572P-RELATED"/>
    <property type="match status" value="1"/>
</dbReference>
<feature type="domain" description="N-acetyltransferase" evidence="3">
    <location>
        <begin position="1"/>
        <end position="156"/>
    </location>
</feature>
<evidence type="ECO:0000256" key="1">
    <source>
        <dbReference type="ARBA" id="ARBA00022679"/>
    </source>
</evidence>
<dbReference type="CDD" id="cd04301">
    <property type="entry name" value="NAT_SF"/>
    <property type="match status" value="1"/>
</dbReference>
<evidence type="ECO:0000313" key="5">
    <source>
        <dbReference type="Proteomes" id="UP000218181"/>
    </source>
</evidence>
<evidence type="ECO:0000259" key="3">
    <source>
        <dbReference type="PROSITE" id="PS51186"/>
    </source>
</evidence>
<sequence length="156" mass="18036">MEIRKAEEKDCPVLLTLLSQISRYHYLGRPDIFRADSSKYSLQQVKEMIASINQPIFVAVDESDEVLGYAMIKIKTQVDHPVLAPFKVLYLDDLCVDEKARKSGIGHELMDHIKTYAKTIGCSRIELNVWDFPGSAETFYEENGFRVQRRGMEFWL</sequence>
<name>A0A2A5RKG3_9LACT</name>
<dbReference type="RefSeq" id="WP_054639637.1">
    <property type="nucleotide sequence ID" value="NZ_BBAL01000008.1"/>
</dbReference>
<dbReference type="InterPro" id="IPR000182">
    <property type="entry name" value="GNAT_dom"/>
</dbReference>